<dbReference type="InterPro" id="IPR018490">
    <property type="entry name" value="cNMP-bd_dom_sf"/>
</dbReference>
<gene>
    <name evidence="1" type="ORF">FRY74_02815</name>
</gene>
<evidence type="ECO:0000313" key="2">
    <source>
        <dbReference type="Proteomes" id="UP000321721"/>
    </source>
</evidence>
<organism evidence="1 2">
    <name type="scientific">Vicingus serpentipes</name>
    <dbReference type="NCBI Taxonomy" id="1926625"/>
    <lineage>
        <taxon>Bacteria</taxon>
        <taxon>Pseudomonadati</taxon>
        <taxon>Bacteroidota</taxon>
        <taxon>Flavobacteriia</taxon>
        <taxon>Flavobacteriales</taxon>
        <taxon>Vicingaceae</taxon>
        <taxon>Vicingus</taxon>
    </lineage>
</organism>
<dbReference type="SUPFAM" id="SSF51206">
    <property type="entry name" value="cAMP-binding domain-like"/>
    <property type="match status" value="1"/>
</dbReference>
<protein>
    <submittedName>
        <fullName evidence="1">Crp/Fnr family transcriptional regulator</fullName>
    </submittedName>
</protein>
<keyword evidence="2" id="KW-1185">Reference proteome</keyword>
<dbReference type="RefSeq" id="WP_147098399.1">
    <property type="nucleotide sequence ID" value="NZ_VOOS01000001.1"/>
</dbReference>
<dbReference type="Proteomes" id="UP000321721">
    <property type="component" value="Unassembled WGS sequence"/>
</dbReference>
<dbReference type="OrthoDB" id="680421at2"/>
<evidence type="ECO:0000313" key="1">
    <source>
        <dbReference type="EMBL" id="TXB67135.1"/>
    </source>
</evidence>
<reference evidence="1 2" key="1">
    <citation type="submission" date="2019-08" db="EMBL/GenBank/DDBJ databases">
        <title>Genome of Vicingus serpentipes NCIMB 15042.</title>
        <authorList>
            <person name="Bowman J.P."/>
        </authorList>
    </citation>
    <scope>NUCLEOTIDE SEQUENCE [LARGE SCALE GENOMIC DNA]</scope>
    <source>
        <strain evidence="1 2">NCIMB 15042</strain>
    </source>
</reference>
<dbReference type="AlphaFoldDB" id="A0A5C6RYU0"/>
<dbReference type="Gene3D" id="2.60.120.10">
    <property type="entry name" value="Jelly Rolls"/>
    <property type="match status" value="1"/>
</dbReference>
<sequence length="186" mass="21808">MGLISKISQLTDLSPKAIEWLEKNIDQFSCKKNEILLHERKICNHLYYLQSGMLTSHYLMDAKEICNWIAIEDDIATSYYSFISRNPSYEVVECIEAAIIQSISYSKIQEMYTLFPETERVGRLILEEYYSRLDERLISIQFKSAKERYRLLFETRPEIIKRAPLGLIASYLGMTQETLSRVRGEI</sequence>
<dbReference type="InterPro" id="IPR014710">
    <property type="entry name" value="RmlC-like_jellyroll"/>
</dbReference>
<name>A0A5C6RYU0_9FLAO</name>
<dbReference type="EMBL" id="VOOS01000001">
    <property type="protein sequence ID" value="TXB67135.1"/>
    <property type="molecule type" value="Genomic_DNA"/>
</dbReference>
<comment type="caution">
    <text evidence="1">The sequence shown here is derived from an EMBL/GenBank/DDBJ whole genome shotgun (WGS) entry which is preliminary data.</text>
</comment>
<accession>A0A5C6RYU0</accession>
<proteinExistence type="predicted"/>